<dbReference type="GO" id="GO:0006313">
    <property type="term" value="P:DNA transposition"/>
    <property type="evidence" value="ECO:0007669"/>
    <property type="project" value="InterPro"/>
</dbReference>
<proteinExistence type="predicted"/>
<dbReference type="Proteomes" id="UP000295188">
    <property type="component" value="Unassembled WGS sequence"/>
</dbReference>
<sequence>MKKEIIIMSRTRRHFTSKFKSDLVIELLKGEKDLNTLAAENELLPNLLRNWKNEFLSKASIIFDDSREDNIKQKLETERKEKASYACKVGQLTMQVDWLKKKSEEILGPDYEKQYSPKPFEE</sequence>
<accession>A0A4R3K4A4</accession>
<dbReference type="AlphaFoldDB" id="A0A4R3K4A4"/>
<reference evidence="1 2" key="1">
    <citation type="submission" date="2019-03" db="EMBL/GenBank/DDBJ databases">
        <title>Genomic Encyclopedia of Type Strains, Phase IV (KMG-IV): sequencing the most valuable type-strain genomes for metagenomic binning, comparative biology and taxonomic classification.</title>
        <authorList>
            <person name="Goeker M."/>
        </authorList>
    </citation>
    <scope>NUCLEOTIDE SEQUENCE [LARGE SCALE GENOMIC DNA]</scope>
    <source>
        <strain evidence="1 2">DSM 20467</strain>
    </source>
</reference>
<dbReference type="Pfam" id="PF01527">
    <property type="entry name" value="HTH_Tnp_1"/>
    <property type="match status" value="1"/>
</dbReference>
<dbReference type="InterPro" id="IPR009057">
    <property type="entry name" value="Homeodomain-like_sf"/>
</dbReference>
<comment type="caution">
    <text evidence="1">The sequence shown here is derived from an EMBL/GenBank/DDBJ whole genome shotgun (WGS) entry which is preliminary data.</text>
</comment>
<dbReference type="GO" id="GO:0004803">
    <property type="term" value="F:transposase activity"/>
    <property type="evidence" value="ECO:0007669"/>
    <property type="project" value="InterPro"/>
</dbReference>
<name>A0A4R3K4A4_9FIRM</name>
<keyword evidence="2" id="KW-1185">Reference proteome</keyword>
<evidence type="ECO:0000313" key="2">
    <source>
        <dbReference type="Proteomes" id="UP000295188"/>
    </source>
</evidence>
<evidence type="ECO:0000313" key="1">
    <source>
        <dbReference type="EMBL" id="TCS77604.1"/>
    </source>
</evidence>
<dbReference type="RefSeq" id="WP_196589881.1">
    <property type="nucleotide sequence ID" value="NZ_SMAA01000014.1"/>
</dbReference>
<dbReference type="EMBL" id="SMAA01000014">
    <property type="protein sequence ID" value="TCS77604.1"/>
    <property type="molecule type" value="Genomic_DNA"/>
</dbReference>
<organism evidence="1 2">
    <name type="scientific">Pectinatus cerevisiiphilus</name>
    <dbReference type="NCBI Taxonomy" id="86956"/>
    <lineage>
        <taxon>Bacteria</taxon>
        <taxon>Bacillati</taxon>
        <taxon>Bacillota</taxon>
        <taxon>Negativicutes</taxon>
        <taxon>Selenomonadales</taxon>
        <taxon>Selenomonadaceae</taxon>
        <taxon>Pectinatus</taxon>
    </lineage>
</organism>
<dbReference type="SUPFAM" id="SSF46689">
    <property type="entry name" value="Homeodomain-like"/>
    <property type="match status" value="1"/>
</dbReference>
<dbReference type="GO" id="GO:0003677">
    <property type="term" value="F:DNA binding"/>
    <property type="evidence" value="ECO:0007669"/>
    <property type="project" value="InterPro"/>
</dbReference>
<gene>
    <name evidence="1" type="ORF">EDC37_1145</name>
</gene>
<protein>
    <submittedName>
        <fullName evidence="1">Transposase</fullName>
    </submittedName>
</protein>
<dbReference type="InterPro" id="IPR002514">
    <property type="entry name" value="Transposase_8"/>
</dbReference>